<evidence type="ECO:0000256" key="1">
    <source>
        <dbReference type="ARBA" id="ARBA00004651"/>
    </source>
</evidence>
<evidence type="ECO:0000256" key="14">
    <source>
        <dbReference type="ARBA" id="ARBA00023264"/>
    </source>
</evidence>
<dbReference type="GO" id="GO:0046872">
    <property type="term" value="F:metal ion binding"/>
    <property type="evidence" value="ECO:0007669"/>
    <property type="project" value="UniProtKB-KW"/>
</dbReference>
<dbReference type="PANTHER" id="PTHR34299:SF1">
    <property type="entry name" value="DIACYLGLYCEROL KINASE"/>
    <property type="match status" value="1"/>
</dbReference>
<evidence type="ECO:0000256" key="8">
    <source>
        <dbReference type="ARBA" id="ARBA00022777"/>
    </source>
</evidence>
<dbReference type="PANTHER" id="PTHR34299">
    <property type="entry name" value="DIACYLGLYCEROL KINASE"/>
    <property type="match status" value="1"/>
</dbReference>
<dbReference type="InterPro" id="IPR033717">
    <property type="entry name" value="UDPK"/>
</dbReference>
<feature type="binding site" evidence="17">
    <location>
        <begin position="100"/>
        <end position="101"/>
    </location>
    <ligand>
        <name>ATP</name>
        <dbReference type="ChEBI" id="CHEBI:30616"/>
    </ligand>
</feature>
<gene>
    <name evidence="20" type="ORF">AYR59_05240</name>
</gene>
<feature type="binding site" evidence="16">
    <location>
        <position position="74"/>
    </location>
    <ligand>
        <name>substrate</name>
    </ligand>
</feature>
<evidence type="ECO:0000256" key="3">
    <source>
        <dbReference type="ARBA" id="ARBA00022475"/>
    </source>
</evidence>
<reference evidence="20 21" key="1">
    <citation type="submission" date="2016-03" db="EMBL/GenBank/DDBJ databases">
        <title>Pediococcus and Lactobacillus from brewery environment - whole genome sequencing and assembly.</title>
        <authorList>
            <person name="Behr J."/>
            <person name="Geissler A.J."/>
            <person name="Vogel R.F."/>
        </authorList>
    </citation>
    <scope>NUCLEOTIDE SEQUENCE [LARGE SCALE GENOMIC DNA]</scope>
    <source>
        <strain evidence="20 21">TMW 1.481</strain>
    </source>
</reference>
<keyword evidence="5" id="KW-0808">Transferase</keyword>
<evidence type="ECO:0000256" key="4">
    <source>
        <dbReference type="ARBA" id="ARBA00022516"/>
    </source>
</evidence>
<evidence type="ECO:0000256" key="12">
    <source>
        <dbReference type="ARBA" id="ARBA00023136"/>
    </source>
</evidence>
<dbReference type="KEGG" id="lle:AYR59_05240"/>
<dbReference type="CDD" id="cd14265">
    <property type="entry name" value="UDPK_IM_like"/>
    <property type="match status" value="1"/>
</dbReference>
<keyword evidence="18" id="KW-0479">Metal-binding</keyword>
<dbReference type="Pfam" id="PF01219">
    <property type="entry name" value="DAGK_prokar"/>
    <property type="match status" value="1"/>
</dbReference>
<dbReference type="EMBL" id="CP014907">
    <property type="protein sequence ID" value="ANZ59457.1"/>
    <property type="molecule type" value="Genomic_DNA"/>
</dbReference>
<protein>
    <submittedName>
        <fullName evidence="20">UDP kinase</fullName>
    </submittedName>
</protein>
<dbReference type="RefSeq" id="WP_065866213.1">
    <property type="nucleotide sequence ID" value="NZ_CP014872.1"/>
</dbReference>
<keyword evidence="9 17" id="KW-0067">ATP-binding</keyword>
<dbReference type="GO" id="GO:0005524">
    <property type="term" value="F:ATP binding"/>
    <property type="evidence" value="ECO:0007669"/>
    <property type="project" value="UniProtKB-KW"/>
</dbReference>
<keyword evidence="13" id="KW-0594">Phospholipid biosynthesis</keyword>
<dbReference type="GO" id="GO:0016301">
    <property type="term" value="F:kinase activity"/>
    <property type="evidence" value="ECO:0007669"/>
    <property type="project" value="UniProtKB-KW"/>
</dbReference>
<evidence type="ECO:0000256" key="10">
    <source>
        <dbReference type="ARBA" id="ARBA00022989"/>
    </source>
</evidence>
<feature type="binding site" evidence="17">
    <location>
        <position position="81"/>
    </location>
    <ligand>
        <name>ATP</name>
        <dbReference type="ChEBI" id="CHEBI:30616"/>
    </ligand>
</feature>
<keyword evidence="12 19" id="KW-0472">Membrane</keyword>
<feature type="binding site" evidence="17">
    <location>
        <position position="33"/>
    </location>
    <ligand>
        <name>ATP</name>
        <dbReference type="ChEBI" id="CHEBI:30616"/>
    </ligand>
</feature>
<evidence type="ECO:0000256" key="6">
    <source>
        <dbReference type="ARBA" id="ARBA00022692"/>
    </source>
</evidence>
<dbReference type="AlphaFoldDB" id="A0AB33BFD5"/>
<evidence type="ECO:0000256" key="15">
    <source>
        <dbReference type="PIRSR" id="PIRSR600829-1"/>
    </source>
</evidence>
<dbReference type="GeneID" id="61250239"/>
<dbReference type="GO" id="GO:0005886">
    <property type="term" value="C:plasma membrane"/>
    <property type="evidence" value="ECO:0007669"/>
    <property type="project" value="UniProtKB-SubCell"/>
</dbReference>
<dbReference type="GO" id="GO:0008654">
    <property type="term" value="P:phospholipid biosynthetic process"/>
    <property type="evidence" value="ECO:0007669"/>
    <property type="project" value="UniProtKB-KW"/>
</dbReference>
<accession>A0AB33BFD5</accession>
<evidence type="ECO:0000256" key="9">
    <source>
        <dbReference type="ARBA" id="ARBA00022840"/>
    </source>
</evidence>
<sequence>MDSKNKYQTSKNKDFFQALSHAWDGLKIIFTKENNFKSHLVTIGFILVAGIIFQVGFNNFMWLLSACFLVLNAEVINTLFEYLVDLVLGNKYDPLAKKIKDVAAGGVLLTSLFAVIIGLIVFSPVLTSIFKAFVNS</sequence>
<evidence type="ECO:0000313" key="21">
    <source>
        <dbReference type="Proteomes" id="UP000093346"/>
    </source>
</evidence>
<evidence type="ECO:0000256" key="11">
    <source>
        <dbReference type="ARBA" id="ARBA00023098"/>
    </source>
</evidence>
<comment type="cofactor">
    <cofactor evidence="18">
        <name>Mg(2+)</name>
        <dbReference type="ChEBI" id="CHEBI:18420"/>
    </cofactor>
    <text evidence="18">Mn(2+), Zn(2+), Cd(2+) and Co(2+) support activity to lesser extents.</text>
</comment>
<evidence type="ECO:0000256" key="13">
    <source>
        <dbReference type="ARBA" id="ARBA00023209"/>
    </source>
</evidence>
<dbReference type="Proteomes" id="UP000093346">
    <property type="component" value="Chromosome"/>
</dbReference>
<evidence type="ECO:0000256" key="7">
    <source>
        <dbReference type="ARBA" id="ARBA00022741"/>
    </source>
</evidence>
<dbReference type="InterPro" id="IPR036945">
    <property type="entry name" value="DAGK_sf"/>
</dbReference>
<name>A0AB33BFD5_9LACO</name>
<proteinExistence type="inferred from homology"/>
<evidence type="ECO:0000256" key="18">
    <source>
        <dbReference type="PIRSR" id="PIRSR600829-4"/>
    </source>
</evidence>
<keyword evidence="3" id="KW-1003">Cell membrane</keyword>
<feature type="transmembrane region" description="Helical" evidence="19">
    <location>
        <begin position="40"/>
        <end position="57"/>
    </location>
</feature>
<feature type="transmembrane region" description="Helical" evidence="19">
    <location>
        <begin position="105"/>
        <end position="130"/>
    </location>
</feature>
<evidence type="ECO:0000256" key="17">
    <source>
        <dbReference type="PIRSR" id="PIRSR600829-3"/>
    </source>
</evidence>
<keyword evidence="8 20" id="KW-0418">Kinase</keyword>
<keyword evidence="10 19" id="KW-1133">Transmembrane helix</keyword>
<evidence type="ECO:0000256" key="5">
    <source>
        <dbReference type="ARBA" id="ARBA00022679"/>
    </source>
</evidence>
<feature type="active site" description="Proton acceptor" evidence="15">
    <location>
        <position position="74"/>
    </location>
</feature>
<evidence type="ECO:0000256" key="2">
    <source>
        <dbReference type="ARBA" id="ARBA00005967"/>
    </source>
</evidence>
<feature type="binding site" evidence="18">
    <location>
        <position position="33"/>
    </location>
    <ligand>
        <name>a divalent metal cation</name>
        <dbReference type="ChEBI" id="CHEBI:60240"/>
    </ligand>
</feature>
<keyword evidence="6 19" id="KW-0812">Transmembrane</keyword>
<dbReference type="InterPro" id="IPR000829">
    <property type="entry name" value="DAGK"/>
</dbReference>
<keyword evidence="4" id="KW-0444">Lipid biosynthesis</keyword>
<comment type="similarity">
    <text evidence="2">Belongs to the bacterial diacylglycerol kinase family.</text>
</comment>
<feature type="transmembrane region" description="Helical" evidence="19">
    <location>
        <begin position="63"/>
        <end position="84"/>
    </location>
</feature>
<evidence type="ECO:0000256" key="16">
    <source>
        <dbReference type="PIRSR" id="PIRSR600829-2"/>
    </source>
</evidence>
<organism evidence="20 21">
    <name type="scientific">Fructilactobacillus lindneri</name>
    <dbReference type="NCBI Taxonomy" id="53444"/>
    <lineage>
        <taxon>Bacteria</taxon>
        <taxon>Bacillati</taxon>
        <taxon>Bacillota</taxon>
        <taxon>Bacilli</taxon>
        <taxon>Lactobacillales</taxon>
        <taxon>Lactobacillaceae</taxon>
        <taxon>Fructilactobacillus</taxon>
    </lineage>
</organism>
<keyword evidence="11" id="KW-0443">Lipid metabolism</keyword>
<feature type="binding site" evidence="16">
    <location>
        <begin position="18"/>
        <end position="23"/>
    </location>
    <ligand>
        <name>substrate</name>
    </ligand>
</feature>
<evidence type="ECO:0000256" key="19">
    <source>
        <dbReference type="SAM" id="Phobius"/>
    </source>
</evidence>
<feature type="binding site" evidence="18">
    <location>
        <position position="81"/>
    </location>
    <ligand>
        <name>a divalent metal cation</name>
        <dbReference type="ChEBI" id="CHEBI:60240"/>
    </ligand>
</feature>
<comment type="subcellular location">
    <subcellularLocation>
        <location evidence="1">Cell membrane</location>
        <topology evidence="1">Multi-pass membrane protein</topology>
    </subcellularLocation>
</comment>
<dbReference type="Gene3D" id="1.10.287.3610">
    <property type="match status" value="1"/>
</dbReference>
<keyword evidence="7 17" id="KW-0547">Nucleotide-binding</keyword>
<keyword evidence="14" id="KW-1208">Phospholipid metabolism</keyword>
<keyword evidence="18" id="KW-0460">Magnesium</keyword>
<evidence type="ECO:0000313" key="20">
    <source>
        <dbReference type="EMBL" id="ANZ59457.1"/>
    </source>
</evidence>